<comment type="similarity">
    <text evidence="2 8">Belongs to the aldehyde dehydrogenase family.</text>
</comment>
<protein>
    <recommendedName>
        <fullName evidence="4">Succinate-semialdehyde dehydrogenase, mitochondrial</fullName>
        <ecNumber evidence="3">1.2.1.24</ecNumber>
    </recommendedName>
    <alternativeName>
        <fullName evidence="6">NAD(+)-dependent succinic semialdehyde dehydrogenase</fullName>
    </alternativeName>
</protein>
<sequence>MLLSPRYYKRRSTTTLVCCLASKMTDGNSAVTAFSTLASMLSDPSLLGDHRVRGGGADERDASSFFDVVDPGSSSGRDVVGRVRRMGREDARLAIDRANAALAGWRDGTTASRRAGLLSRWSSLVQENSEDIARIMTMESGKPLHESRGEVAYGASFLDYYAAEAVRANSAGGGTVCPTPFATGGGAPRGRILAMNEAVGVCGIITPWNFPIAMITRKAGPALAAGCTIVLKPSELTPLTAVALSVLAERAGIPDGVFELVTADGASTRDVGEEMCENSIVRKISFTGSTPVGKLLMRMSSETVKRLSLELGGNAAFIVFEDADIDLAVDGAMASKFRNAGQTCVCADRFVVHKSVEEEFVVKLANKVSQLNVGHGTKDGVTMGPVISASQVKILKEKVDAAISEGATCVIGGSPLAELGPNFFPPTILMSVNPCSLIWHAETFGPVVAVKTFDTEEEAISLANDTRTGLASYFFTKDMSRIFRVSSALENGIVGVNEGIISSASAPFGGVKESGLGREGSAAGINEYLETKYVFLNA</sequence>
<dbReference type="PANTHER" id="PTHR43353">
    <property type="entry name" value="SUCCINATE-SEMIALDEHYDE DEHYDROGENASE, MITOCHONDRIAL"/>
    <property type="match status" value="1"/>
</dbReference>
<feature type="domain" description="Aldehyde dehydrogenase" evidence="9">
    <location>
        <begin position="65"/>
        <end position="534"/>
    </location>
</feature>
<dbReference type="SUPFAM" id="SSF53720">
    <property type="entry name" value="ALDH-like"/>
    <property type="match status" value="1"/>
</dbReference>
<dbReference type="InterPro" id="IPR029510">
    <property type="entry name" value="Ald_DH_CS_GLU"/>
</dbReference>
<comment type="caution">
    <text evidence="10">The sequence shown here is derived from an EMBL/GenBank/DDBJ whole genome shotgun (WGS) entry which is preliminary data.</text>
</comment>
<comment type="pathway">
    <text evidence="1">Amino-acid degradation; 4-aminobutanoate degradation.</text>
</comment>
<dbReference type="FunFam" id="3.40.605.10:FF:000026">
    <property type="entry name" value="Aldehyde dehydrogenase, putative"/>
    <property type="match status" value="1"/>
</dbReference>
<keyword evidence="11" id="KW-1185">Reference proteome</keyword>
<dbReference type="FunFam" id="3.40.605.10:FF:000005">
    <property type="entry name" value="Succinate-semialdehyde dehydrogenase I"/>
    <property type="match status" value="1"/>
</dbReference>
<evidence type="ECO:0000256" key="6">
    <source>
        <dbReference type="ARBA" id="ARBA00030806"/>
    </source>
</evidence>
<dbReference type="EMBL" id="JALLAZ020001758">
    <property type="protein sequence ID" value="KAL3765133.1"/>
    <property type="molecule type" value="Genomic_DNA"/>
</dbReference>
<proteinExistence type="inferred from homology"/>
<dbReference type="InterPro" id="IPR016162">
    <property type="entry name" value="Ald_DH_N"/>
</dbReference>
<evidence type="ECO:0000256" key="3">
    <source>
        <dbReference type="ARBA" id="ARBA00013051"/>
    </source>
</evidence>
<dbReference type="Gene3D" id="3.40.605.10">
    <property type="entry name" value="Aldehyde Dehydrogenase, Chain A, domain 1"/>
    <property type="match status" value="1"/>
</dbReference>
<organism evidence="10 11">
    <name type="scientific">Stephanodiscus triporus</name>
    <dbReference type="NCBI Taxonomy" id="2934178"/>
    <lineage>
        <taxon>Eukaryota</taxon>
        <taxon>Sar</taxon>
        <taxon>Stramenopiles</taxon>
        <taxon>Ochrophyta</taxon>
        <taxon>Bacillariophyta</taxon>
        <taxon>Coscinodiscophyceae</taxon>
        <taxon>Thalassiosirophycidae</taxon>
        <taxon>Stephanodiscales</taxon>
        <taxon>Stephanodiscaceae</taxon>
        <taxon>Stephanodiscus</taxon>
    </lineage>
</organism>
<dbReference type="CDD" id="cd07103">
    <property type="entry name" value="ALDH_F5_SSADH_GabD"/>
    <property type="match status" value="1"/>
</dbReference>
<keyword evidence="5 8" id="KW-0560">Oxidoreductase</keyword>
<evidence type="ECO:0000259" key="9">
    <source>
        <dbReference type="Pfam" id="PF00171"/>
    </source>
</evidence>
<feature type="active site" evidence="7">
    <location>
        <position position="310"/>
    </location>
</feature>
<reference evidence="10 11" key="1">
    <citation type="submission" date="2024-10" db="EMBL/GenBank/DDBJ databases">
        <title>Updated reference genomes for cyclostephanoid diatoms.</title>
        <authorList>
            <person name="Roberts W.R."/>
            <person name="Alverson A.J."/>
        </authorList>
    </citation>
    <scope>NUCLEOTIDE SEQUENCE [LARGE SCALE GENOMIC DNA]</scope>
    <source>
        <strain evidence="10 11">AJA276-08</strain>
    </source>
</reference>
<dbReference type="InterPro" id="IPR016163">
    <property type="entry name" value="Ald_DH_C"/>
</dbReference>
<gene>
    <name evidence="10" type="ORF">ACHAW5_000802</name>
</gene>
<dbReference type="Gene3D" id="3.40.309.10">
    <property type="entry name" value="Aldehyde Dehydrogenase, Chain A, domain 2"/>
    <property type="match status" value="1"/>
</dbReference>
<dbReference type="Pfam" id="PF00171">
    <property type="entry name" value="Aldedh"/>
    <property type="match status" value="1"/>
</dbReference>
<evidence type="ECO:0000256" key="2">
    <source>
        <dbReference type="ARBA" id="ARBA00009986"/>
    </source>
</evidence>
<dbReference type="GO" id="GO:0004777">
    <property type="term" value="F:succinate-semialdehyde dehydrogenase (NAD+) activity"/>
    <property type="evidence" value="ECO:0007669"/>
    <property type="project" value="UniProtKB-EC"/>
</dbReference>
<accession>A0ABD3MMX4</accession>
<dbReference type="PANTHER" id="PTHR43353:SF5">
    <property type="entry name" value="SUCCINATE-SEMIALDEHYDE DEHYDROGENASE, MITOCHONDRIAL"/>
    <property type="match status" value="1"/>
</dbReference>
<evidence type="ECO:0000313" key="10">
    <source>
        <dbReference type="EMBL" id="KAL3765133.1"/>
    </source>
</evidence>
<name>A0ABD3MMX4_9STRA</name>
<dbReference type="EC" id="1.2.1.24" evidence="3"/>
<evidence type="ECO:0000256" key="4">
    <source>
        <dbReference type="ARBA" id="ARBA00019842"/>
    </source>
</evidence>
<evidence type="ECO:0000256" key="1">
    <source>
        <dbReference type="ARBA" id="ARBA00005176"/>
    </source>
</evidence>
<dbReference type="PROSITE" id="PS00070">
    <property type="entry name" value="ALDEHYDE_DEHYDR_CYS"/>
    <property type="match status" value="1"/>
</dbReference>
<evidence type="ECO:0000256" key="8">
    <source>
        <dbReference type="RuleBase" id="RU003345"/>
    </source>
</evidence>
<evidence type="ECO:0000313" key="11">
    <source>
        <dbReference type="Proteomes" id="UP001530315"/>
    </source>
</evidence>
<dbReference type="AlphaFoldDB" id="A0ABD3MMX4"/>
<dbReference type="FunFam" id="3.40.309.10:FF:000004">
    <property type="entry name" value="Succinate-semialdehyde dehydrogenase I"/>
    <property type="match status" value="1"/>
</dbReference>
<evidence type="ECO:0000256" key="5">
    <source>
        <dbReference type="ARBA" id="ARBA00023002"/>
    </source>
</evidence>
<dbReference type="InterPro" id="IPR016161">
    <property type="entry name" value="Ald_DH/histidinol_DH"/>
</dbReference>
<dbReference type="Proteomes" id="UP001530315">
    <property type="component" value="Unassembled WGS sequence"/>
</dbReference>
<dbReference type="PROSITE" id="PS00687">
    <property type="entry name" value="ALDEHYDE_DEHYDR_GLU"/>
    <property type="match status" value="1"/>
</dbReference>
<evidence type="ECO:0000256" key="7">
    <source>
        <dbReference type="PROSITE-ProRule" id="PRU10007"/>
    </source>
</evidence>
<dbReference type="InterPro" id="IPR016160">
    <property type="entry name" value="Ald_DH_CS_CYS"/>
</dbReference>
<dbReference type="InterPro" id="IPR015590">
    <property type="entry name" value="Aldehyde_DH_dom"/>
</dbReference>
<dbReference type="InterPro" id="IPR050740">
    <property type="entry name" value="Aldehyde_DH_Superfamily"/>
</dbReference>